<dbReference type="PANTHER" id="PTHR47473">
    <property type="entry name" value="BTA1P"/>
    <property type="match status" value="1"/>
</dbReference>
<name>A0A6I0F9Q4_9FIRM</name>
<dbReference type="AlphaFoldDB" id="A0A6I0F9Q4"/>
<gene>
    <name evidence="1" type="ORF">F8154_10770</name>
</gene>
<dbReference type="RefSeq" id="WP_151861620.1">
    <property type="nucleotide sequence ID" value="NZ_WBZC01000040.1"/>
</dbReference>
<comment type="caution">
    <text evidence="1">The sequence shown here is derived from an EMBL/GenBank/DDBJ whole genome shotgun (WGS) entry which is preliminary data.</text>
</comment>
<dbReference type="OrthoDB" id="1522784at2"/>
<reference evidence="1 2" key="1">
    <citation type="submission" date="2019-10" db="EMBL/GenBank/DDBJ databases">
        <title>Alkaliphilus serpentinus sp. nov. and Alkaliphilus pronyensis sp. nov., two novel anaerobic alkaliphilic species isolated from the serpentinized-hosted hydrothermal field of the Prony Bay (New Caledonia).</title>
        <authorList>
            <person name="Postec A."/>
        </authorList>
    </citation>
    <scope>NUCLEOTIDE SEQUENCE [LARGE SCALE GENOMIC DNA]</scope>
    <source>
        <strain evidence="1 2">LacV</strain>
    </source>
</reference>
<dbReference type="PANTHER" id="PTHR47473:SF1">
    <property type="entry name" value="METHYLTRANSFERASE DOMAIN-CONTAINING PROTEIN"/>
    <property type="match status" value="1"/>
</dbReference>
<sequence length="360" mass="42181">MNNYNTSMNYSTCNEDSLTEIKALKISNRDVVICITGSGGRVLNLLTENPKKIIAIDINPVQNWLLQLKIAAIKNFSYQEYSRFLGITEEKNRLDLFDKLKHDLSQEGLLYWQTNKRYINKGVLYQGKLEKNARYFSDILKESMGSKIDKLFTFSNLKEQIKYYEENWVNDRNWHRLVDSYSSTIRKGDATYNLYVDATYDFKDFLLRVFDKAFRSHLIRENHFLGLIIDGSYKRVTKLPLCLREENFQLLKKAIDKVEIITSDLVDYLKTCNHEIDRFSISDIGGYLSSSEYENLYRFMIKASRKNARLCGRNIIAERSIPNKFSSMIIREEAMEKQLKAEDLSFEYEIIVGSFKAKSE</sequence>
<dbReference type="EMBL" id="WBZC01000040">
    <property type="protein sequence ID" value="KAB3533476.1"/>
    <property type="molecule type" value="Genomic_DNA"/>
</dbReference>
<proteinExistence type="predicted"/>
<evidence type="ECO:0000313" key="2">
    <source>
        <dbReference type="Proteomes" id="UP000432715"/>
    </source>
</evidence>
<evidence type="ECO:0000313" key="1">
    <source>
        <dbReference type="EMBL" id="KAB3533476.1"/>
    </source>
</evidence>
<keyword evidence="2" id="KW-1185">Reference proteome</keyword>
<accession>A0A6I0F9Q4</accession>
<organism evidence="1 2">
    <name type="scientific">Alkaliphilus pronyensis</name>
    <dbReference type="NCBI Taxonomy" id="1482732"/>
    <lineage>
        <taxon>Bacteria</taxon>
        <taxon>Bacillati</taxon>
        <taxon>Bacillota</taxon>
        <taxon>Clostridia</taxon>
        <taxon>Peptostreptococcales</taxon>
        <taxon>Natronincolaceae</taxon>
        <taxon>Alkaliphilus</taxon>
    </lineage>
</organism>
<dbReference type="Pfam" id="PF11899">
    <property type="entry name" value="DUF3419"/>
    <property type="match status" value="1"/>
</dbReference>
<protein>
    <submittedName>
        <fullName evidence="1">DUF3419 family protein</fullName>
    </submittedName>
</protein>
<dbReference type="InterPro" id="IPR021829">
    <property type="entry name" value="DUF3419"/>
</dbReference>
<dbReference type="Proteomes" id="UP000432715">
    <property type="component" value="Unassembled WGS sequence"/>
</dbReference>